<dbReference type="Gene3D" id="3.40.50.720">
    <property type="entry name" value="NAD(P)-binding Rossmann-like Domain"/>
    <property type="match status" value="1"/>
</dbReference>
<accession>A0A2U1U985</accession>
<dbReference type="Proteomes" id="UP000296159">
    <property type="component" value="Unassembled WGS sequence"/>
</dbReference>
<dbReference type="PANTHER" id="PTHR43976:SF16">
    <property type="entry name" value="SHORT-CHAIN DEHYDROGENASE_REDUCTASE FAMILY PROTEIN"/>
    <property type="match status" value="1"/>
</dbReference>
<evidence type="ECO:0000313" key="6">
    <source>
        <dbReference type="Proteomes" id="UP000296159"/>
    </source>
</evidence>
<evidence type="ECO:0000256" key="1">
    <source>
        <dbReference type="ARBA" id="ARBA00006484"/>
    </source>
</evidence>
<organism evidence="5 6">
    <name type="scientific">Brenneria corticis</name>
    <dbReference type="NCBI Taxonomy" id="2173106"/>
    <lineage>
        <taxon>Bacteria</taxon>
        <taxon>Pseudomonadati</taxon>
        <taxon>Pseudomonadota</taxon>
        <taxon>Gammaproteobacteria</taxon>
        <taxon>Enterobacterales</taxon>
        <taxon>Pectobacteriaceae</taxon>
        <taxon>Brenneria</taxon>
    </lineage>
</organism>
<dbReference type="AlphaFoldDB" id="A0A2U1U985"/>
<dbReference type="RefSeq" id="WP_136165309.1">
    <property type="nucleotide sequence ID" value="NZ_KZ819073.1"/>
</dbReference>
<protein>
    <submittedName>
        <fullName evidence="5">Oxidoreductase</fullName>
    </submittedName>
</protein>
<dbReference type="InterPro" id="IPR020904">
    <property type="entry name" value="Sc_DH/Rdtase_CS"/>
</dbReference>
<gene>
    <name evidence="5" type="ORF">DDT56_04535</name>
</gene>
<dbReference type="InterPro" id="IPR036291">
    <property type="entry name" value="NAD(P)-bd_dom_sf"/>
</dbReference>
<keyword evidence="2" id="KW-0560">Oxidoreductase</keyword>
<dbReference type="PRINTS" id="PR00080">
    <property type="entry name" value="SDRFAMILY"/>
</dbReference>
<proteinExistence type="inferred from homology"/>
<keyword evidence="6" id="KW-1185">Reference proteome</keyword>
<feature type="domain" description="Ketoreductase" evidence="4">
    <location>
        <begin position="3"/>
        <end position="182"/>
    </location>
</feature>
<dbReference type="PANTHER" id="PTHR43976">
    <property type="entry name" value="SHORT CHAIN DEHYDROGENASE"/>
    <property type="match status" value="1"/>
</dbReference>
<dbReference type="PROSITE" id="PS00061">
    <property type="entry name" value="ADH_SHORT"/>
    <property type="match status" value="1"/>
</dbReference>
<dbReference type="EMBL" id="QDKH01000005">
    <property type="protein sequence ID" value="PWC18144.1"/>
    <property type="molecule type" value="Genomic_DNA"/>
</dbReference>
<reference evidence="5 6" key="1">
    <citation type="submission" date="2018-04" db="EMBL/GenBank/DDBJ databases">
        <title>Brenneria corticis sp.nov.</title>
        <authorList>
            <person name="Li Y."/>
        </authorList>
    </citation>
    <scope>NUCLEOTIDE SEQUENCE [LARGE SCALE GENOMIC DNA]</scope>
    <source>
        <strain evidence="5 6">CFCC 11842</strain>
    </source>
</reference>
<dbReference type="SUPFAM" id="SSF51735">
    <property type="entry name" value="NAD(P)-binding Rossmann-fold domains"/>
    <property type="match status" value="1"/>
</dbReference>
<dbReference type="NCBIfam" id="NF005950">
    <property type="entry name" value="PRK08017.1"/>
    <property type="match status" value="1"/>
</dbReference>
<comment type="similarity">
    <text evidence="1 3">Belongs to the short-chain dehydrogenases/reductases (SDR) family.</text>
</comment>
<comment type="caution">
    <text evidence="5">The sequence shown here is derived from an EMBL/GenBank/DDBJ whole genome shotgun (WGS) entry which is preliminary data.</text>
</comment>
<dbReference type="CDD" id="cd05374">
    <property type="entry name" value="17beta-HSD-like_SDR_c"/>
    <property type="match status" value="1"/>
</dbReference>
<evidence type="ECO:0000259" key="4">
    <source>
        <dbReference type="SMART" id="SM00822"/>
    </source>
</evidence>
<sequence length="258" mass="28162">MQKTVLITGCSSGIGLIAAQDLQKRGYRVLAACRRPEDVARMAELGLQGIELDLDDPASVEKAAAEVIALSGNRLYGLFNNAGYGLYGALRDISRRQLARQFSSNLFGTHQLTQLLLPAMLPHGEGRIIQTSSVMGLVATPGRGAYAASKFALEAWSDALRMELHGSGLHVSLIEPGPLTTRFTANVDQTRADRPVTNPGIARRFTLPPEAVLPKLRHALESPRPRLRYPVTLVAHALSWLRRLLPGRCLDNVLRTRS</sequence>
<dbReference type="InterPro" id="IPR002347">
    <property type="entry name" value="SDR_fam"/>
</dbReference>
<name>A0A2U1U985_9GAMM</name>
<dbReference type="InterPro" id="IPR051911">
    <property type="entry name" value="SDR_oxidoreductase"/>
</dbReference>
<evidence type="ECO:0000313" key="5">
    <source>
        <dbReference type="EMBL" id="PWC18144.1"/>
    </source>
</evidence>
<evidence type="ECO:0000256" key="2">
    <source>
        <dbReference type="ARBA" id="ARBA00023002"/>
    </source>
</evidence>
<dbReference type="GO" id="GO:0016491">
    <property type="term" value="F:oxidoreductase activity"/>
    <property type="evidence" value="ECO:0007669"/>
    <property type="project" value="UniProtKB-KW"/>
</dbReference>
<dbReference type="Pfam" id="PF00106">
    <property type="entry name" value="adh_short"/>
    <property type="match status" value="1"/>
</dbReference>
<dbReference type="InterPro" id="IPR057326">
    <property type="entry name" value="KR_dom"/>
</dbReference>
<dbReference type="PRINTS" id="PR00081">
    <property type="entry name" value="GDHRDH"/>
</dbReference>
<evidence type="ECO:0000256" key="3">
    <source>
        <dbReference type="RuleBase" id="RU000363"/>
    </source>
</evidence>
<dbReference type="SMART" id="SM00822">
    <property type="entry name" value="PKS_KR"/>
    <property type="match status" value="1"/>
</dbReference>